<dbReference type="AlphaFoldDB" id="A0A6J4KIV6"/>
<feature type="compositionally biased region" description="Basic residues" evidence="1">
    <location>
        <begin position="25"/>
        <end position="39"/>
    </location>
</feature>
<proteinExistence type="predicted"/>
<feature type="non-terminal residue" evidence="2">
    <location>
        <position position="84"/>
    </location>
</feature>
<gene>
    <name evidence="2" type="ORF">AVDCRST_MAG89-790</name>
</gene>
<feature type="compositionally biased region" description="Basic residues" evidence="1">
    <location>
        <begin position="46"/>
        <end position="69"/>
    </location>
</feature>
<organism evidence="2">
    <name type="scientific">uncultured Gemmatimonadota bacterium</name>
    <dbReference type="NCBI Taxonomy" id="203437"/>
    <lineage>
        <taxon>Bacteria</taxon>
        <taxon>Pseudomonadati</taxon>
        <taxon>Gemmatimonadota</taxon>
        <taxon>environmental samples</taxon>
    </lineage>
</organism>
<feature type="region of interest" description="Disordered" evidence="1">
    <location>
        <begin position="1"/>
        <end position="84"/>
    </location>
</feature>
<reference evidence="2" key="1">
    <citation type="submission" date="2020-02" db="EMBL/GenBank/DDBJ databases">
        <authorList>
            <person name="Meier V. D."/>
        </authorList>
    </citation>
    <scope>NUCLEOTIDE SEQUENCE</scope>
    <source>
        <strain evidence="2">AVDCRST_MAG89</strain>
    </source>
</reference>
<evidence type="ECO:0000313" key="2">
    <source>
        <dbReference type="EMBL" id="CAA9305839.1"/>
    </source>
</evidence>
<name>A0A6J4KIV6_9BACT</name>
<feature type="compositionally biased region" description="Low complexity" evidence="1">
    <location>
        <begin position="70"/>
        <end position="84"/>
    </location>
</feature>
<accession>A0A6J4KIV6</accession>
<dbReference type="EMBL" id="CADCTV010000173">
    <property type="protein sequence ID" value="CAA9305839.1"/>
    <property type="molecule type" value="Genomic_DNA"/>
</dbReference>
<feature type="non-terminal residue" evidence="2">
    <location>
        <position position="1"/>
    </location>
</feature>
<protein>
    <submittedName>
        <fullName evidence="2">Uncharacterized protein</fullName>
    </submittedName>
</protein>
<sequence>GPDNLAHRGTRRGRPGVAGDGRRGPDRRHHHRHRGRLRGRMALSPARRHHPVQRPRGHHLHGLHRRRRPALPAAPGDEGAAEAL</sequence>
<evidence type="ECO:0000256" key="1">
    <source>
        <dbReference type="SAM" id="MobiDB-lite"/>
    </source>
</evidence>